<gene>
    <name evidence="1" type="ORF">METZ01_LOCUS31512</name>
</gene>
<reference evidence="1" key="1">
    <citation type="submission" date="2018-05" db="EMBL/GenBank/DDBJ databases">
        <authorList>
            <person name="Lanie J.A."/>
            <person name="Ng W.-L."/>
            <person name="Kazmierczak K.M."/>
            <person name="Andrzejewski T.M."/>
            <person name="Davidsen T.M."/>
            <person name="Wayne K.J."/>
            <person name="Tettelin H."/>
            <person name="Glass J.I."/>
            <person name="Rusch D."/>
            <person name="Podicherti R."/>
            <person name="Tsui H.-C.T."/>
            <person name="Winkler M.E."/>
        </authorList>
    </citation>
    <scope>NUCLEOTIDE SEQUENCE</scope>
</reference>
<dbReference type="AlphaFoldDB" id="A0A381QI78"/>
<accession>A0A381QI78</accession>
<sequence length="33" mass="3631">MRARDYDGGTKCWVRFDDSVDEIAPGSQVVDAA</sequence>
<organism evidence="1">
    <name type="scientific">marine metagenome</name>
    <dbReference type="NCBI Taxonomy" id="408172"/>
    <lineage>
        <taxon>unclassified sequences</taxon>
        <taxon>metagenomes</taxon>
        <taxon>ecological metagenomes</taxon>
    </lineage>
</organism>
<dbReference type="EMBL" id="UINC01001361">
    <property type="protein sequence ID" value="SUZ78658.1"/>
    <property type="molecule type" value="Genomic_DNA"/>
</dbReference>
<protein>
    <submittedName>
        <fullName evidence="1">Uncharacterized protein</fullName>
    </submittedName>
</protein>
<name>A0A381QI78_9ZZZZ</name>
<evidence type="ECO:0000313" key="1">
    <source>
        <dbReference type="EMBL" id="SUZ78658.1"/>
    </source>
</evidence>
<proteinExistence type="predicted"/>